<protein>
    <submittedName>
        <fullName evidence="1">Uncharacterized protein</fullName>
    </submittedName>
</protein>
<evidence type="ECO:0000313" key="1">
    <source>
        <dbReference type="EMBL" id="TWH68068.1"/>
    </source>
</evidence>
<dbReference type="Proteomes" id="UP000319825">
    <property type="component" value="Unassembled WGS sequence"/>
</dbReference>
<sequence length="154" mass="16479">MSVFASPGRPVGGASTNLITPTVIDEDYGDAAMTGRTTVDVLSLEDFHQRLAGRLSEAEAVLKKLNTELQCRPPTLGTFADGTSNAQRYSQLHLSYAQQVQRLRDAVKAAQKATSTILTNYRTTEARNAANSADIAAALSGVDDALGRQEDPRV</sequence>
<gene>
    <name evidence="1" type="ORF">JD77_03055</name>
</gene>
<reference evidence="1 2" key="1">
    <citation type="submission" date="2019-07" db="EMBL/GenBank/DDBJ databases">
        <title>R&amp;d 2014.</title>
        <authorList>
            <person name="Klenk H.-P."/>
        </authorList>
    </citation>
    <scope>NUCLEOTIDE SEQUENCE [LARGE SCALE GENOMIC DNA]</scope>
    <source>
        <strain evidence="1 2">DSM 43868</strain>
    </source>
</reference>
<dbReference type="AlphaFoldDB" id="A0A562IBA3"/>
<keyword evidence="2" id="KW-1185">Reference proteome</keyword>
<proteinExistence type="predicted"/>
<name>A0A562IBA3_MICOL</name>
<dbReference type="Gene3D" id="1.10.287.1060">
    <property type="entry name" value="ESAT-6-like"/>
    <property type="match status" value="1"/>
</dbReference>
<accession>A0A562IBA3</accession>
<organism evidence="1 2">
    <name type="scientific">Micromonospora olivasterospora</name>
    <dbReference type="NCBI Taxonomy" id="1880"/>
    <lineage>
        <taxon>Bacteria</taxon>
        <taxon>Bacillati</taxon>
        <taxon>Actinomycetota</taxon>
        <taxon>Actinomycetes</taxon>
        <taxon>Micromonosporales</taxon>
        <taxon>Micromonosporaceae</taxon>
        <taxon>Micromonospora</taxon>
    </lineage>
</organism>
<evidence type="ECO:0000313" key="2">
    <source>
        <dbReference type="Proteomes" id="UP000319825"/>
    </source>
</evidence>
<dbReference type="EMBL" id="VLKE01000001">
    <property type="protein sequence ID" value="TWH68068.1"/>
    <property type="molecule type" value="Genomic_DNA"/>
</dbReference>
<comment type="caution">
    <text evidence="1">The sequence shown here is derived from an EMBL/GenBank/DDBJ whole genome shotgun (WGS) entry which is preliminary data.</text>
</comment>